<dbReference type="Gene3D" id="3.30.2110.10">
    <property type="entry name" value="CbiD-like"/>
    <property type="match status" value="1"/>
</dbReference>
<keyword evidence="3" id="KW-0808">Transferase</keyword>
<keyword evidence="2" id="KW-0489">Methyltransferase</keyword>
<dbReference type="GO" id="GO:0032259">
    <property type="term" value="P:methylation"/>
    <property type="evidence" value="ECO:0007669"/>
    <property type="project" value="UniProtKB-KW"/>
</dbReference>
<dbReference type="AlphaFoldDB" id="A0A7V0MZV6"/>
<dbReference type="EMBL" id="DRBC01000325">
    <property type="protein sequence ID" value="HDN85154.1"/>
    <property type="molecule type" value="Genomic_DNA"/>
</dbReference>
<feature type="non-terminal residue" evidence="5">
    <location>
        <position position="96"/>
    </location>
</feature>
<proteinExistence type="predicted"/>
<dbReference type="InterPro" id="IPR002748">
    <property type="entry name" value="CbiD"/>
</dbReference>
<comment type="caution">
    <text evidence="5">The sequence shown here is derived from an EMBL/GenBank/DDBJ whole genome shotgun (WGS) entry which is preliminary data.</text>
</comment>
<dbReference type="Proteomes" id="UP000885660">
    <property type="component" value="Unassembled WGS sequence"/>
</dbReference>
<dbReference type="Pfam" id="PF01888">
    <property type="entry name" value="CbiD"/>
    <property type="match status" value="1"/>
</dbReference>
<dbReference type="PANTHER" id="PTHR35863:SF1">
    <property type="entry name" value="COBALT-PRECORRIN-5B C(1)-METHYLTRANSFERASE"/>
    <property type="match status" value="1"/>
</dbReference>
<gene>
    <name evidence="5" type="ORF">ENG47_05320</name>
</gene>
<evidence type="ECO:0000256" key="3">
    <source>
        <dbReference type="ARBA" id="ARBA00022679"/>
    </source>
</evidence>
<evidence type="ECO:0000256" key="4">
    <source>
        <dbReference type="ARBA" id="ARBA00022691"/>
    </source>
</evidence>
<accession>A0A7V0MZV6</accession>
<dbReference type="InterPro" id="IPR036074">
    <property type="entry name" value="CbiD_sf"/>
</dbReference>
<organism evidence="5">
    <name type="scientific">Aerophobetes bacterium</name>
    <dbReference type="NCBI Taxonomy" id="2030807"/>
    <lineage>
        <taxon>Bacteria</taxon>
        <taxon>Candidatus Aerophobota</taxon>
    </lineage>
</organism>
<evidence type="ECO:0008006" key="6">
    <source>
        <dbReference type="Google" id="ProtNLM"/>
    </source>
</evidence>
<keyword evidence="1" id="KW-0169">Cobalamin biosynthesis</keyword>
<evidence type="ECO:0000256" key="2">
    <source>
        <dbReference type="ARBA" id="ARBA00022603"/>
    </source>
</evidence>
<evidence type="ECO:0000313" key="5">
    <source>
        <dbReference type="EMBL" id="HDN85154.1"/>
    </source>
</evidence>
<name>A0A7V0MZV6_UNCAE</name>
<dbReference type="PANTHER" id="PTHR35863">
    <property type="entry name" value="COBALT-PRECORRIN-5B C(1)-METHYLTRANSFERASE"/>
    <property type="match status" value="1"/>
</dbReference>
<protein>
    <recommendedName>
        <fullName evidence="6">Cobalt-precorrin-5B (C(1))-methyltransferase</fullName>
    </recommendedName>
</protein>
<evidence type="ECO:0000256" key="1">
    <source>
        <dbReference type="ARBA" id="ARBA00022573"/>
    </source>
</evidence>
<keyword evidence="4" id="KW-0949">S-adenosyl-L-methionine</keyword>
<dbReference type="SUPFAM" id="SSF111342">
    <property type="entry name" value="CbiD-like"/>
    <property type="match status" value="1"/>
</dbReference>
<dbReference type="GO" id="GO:0008168">
    <property type="term" value="F:methyltransferase activity"/>
    <property type="evidence" value="ECO:0007669"/>
    <property type="project" value="UniProtKB-KW"/>
</dbReference>
<dbReference type="GO" id="GO:0009236">
    <property type="term" value="P:cobalamin biosynthetic process"/>
    <property type="evidence" value="ECO:0007669"/>
    <property type="project" value="UniProtKB-KW"/>
</dbReference>
<reference evidence="5" key="1">
    <citation type="journal article" date="2020" name="mSystems">
        <title>Genome- and Community-Level Interaction Insights into Carbon Utilization and Element Cycling Functions of Hydrothermarchaeota in Hydrothermal Sediment.</title>
        <authorList>
            <person name="Zhou Z."/>
            <person name="Liu Y."/>
            <person name="Xu W."/>
            <person name="Pan J."/>
            <person name="Luo Z.H."/>
            <person name="Li M."/>
        </authorList>
    </citation>
    <scope>NUCLEOTIDE SEQUENCE [LARGE SCALE GENOMIC DNA]</scope>
    <source>
        <strain evidence="5">HyVt-219</strain>
    </source>
</reference>
<sequence length="96" mass="10267">MSEKFSPSPLGERNGLRRGYTTGTCAQAAAKAAAIMLTTGKIIKSVEVELPRGEKLCLPLIGQKIGENFAECGVIKDAGDDPDITDKVKVFCKVRI</sequence>